<dbReference type="InterPro" id="IPR019814">
    <property type="entry name" value="Translation_initiation_fac_3_N"/>
</dbReference>
<gene>
    <name evidence="5" type="ORF">BJ878DRAFT_313638</name>
</gene>
<evidence type="ECO:0000313" key="5">
    <source>
        <dbReference type="EMBL" id="KAG9246074.1"/>
    </source>
</evidence>
<dbReference type="InterPro" id="IPR036788">
    <property type="entry name" value="T_IF-3_C_sf"/>
</dbReference>
<keyword evidence="3" id="KW-0648">Protein biosynthesis</keyword>
<evidence type="ECO:0000259" key="4">
    <source>
        <dbReference type="Pfam" id="PF05198"/>
    </source>
</evidence>
<dbReference type="Gene3D" id="3.30.110.10">
    <property type="entry name" value="Translation initiation factor 3 (IF-3), C-terminal domain"/>
    <property type="match status" value="1"/>
</dbReference>
<dbReference type="EMBL" id="MU253818">
    <property type="protein sequence ID" value="KAG9246074.1"/>
    <property type="molecule type" value="Genomic_DNA"/>
</dbReference>
<feature type="domain" description="Translation initiation factor 3 N-terminal" evidence="4">
    <location>
        <begin position="67"/>
        <end position="137"/>
    </location>
</feature>
<evidence type="ECO:0000313" key="6">
    <source>
        <dbReference type="Proteomes" id="UP000887226"/>
    </source>
</evidence>
<organism evidence="5 6">
    <name type="scientific">Calycina marina</name>
    <dbReference type="NCBI Taxonomy" id="1763456"/>
    <lineage>
        <taxon>Eukaryota</taxon>
        <taxon>Fungi</taxon>
        <taxon>Dikarya</taxon>
        <taxon>Ascomycota</taxon>
        <taxon>Pezizomycotina</taxon>
        <taxon>Leotiomycetes</taxon>
        <taxon>Helotiales</taxon>
        <taxon>Pezizellaceae</taxon>
        <taxon>Calycina</taxon>
    </lineage>
</organism>
<comment type="caution">
    <text evidence="5">The sequence shown here is derived from an EMBL/GenBank/DDBJ whole genome shotgun (WGS) entry which is preliminary data.</text>
</comment>
<dbReference type="OrthoDB" id="21573at2759"/>
<dbReference type="SUPFAM" id="SSF55200">
    <property type="entry name" value="Translation initiation factor IF3, C-terminal domain"/>
    <property type="match status" value="1"/>
</dbReference>
<dbReference type="InterPro" id="IPR001288">
    <property type="entry name" value="Translation_initiation_fac_3"/>
</dbReference>
<sequence length="273" mass="30706">MRSSRHSSSIANALHRVFIAPIEATRTSQLPSSGAAFLSTRNAFLPQRRTYISDSTKKAEKSRFPRNDEIKDFKVRLVEDSGSLSEPTMTRYLLSTMDPKTHNLVVVQPASFAGEPPICKLIDKKSEYLHHKQSQKKKPNPANTTKTIELNWAVDPNDLSHRMKRMREFLGKGYKLEVMLAPKRKGRQASEEECREVVQRVREVVGEVKGAKEGAKMEGKVGGALTMYFEGHLISEKEKEREVERLAKEDKAEAEKVKKGAVAKVESAAAAWN</sequence>
<protein>
    <recommendedName>
        <fullName evidence="4">Translation initiation factor 3 N-terminal domain-containing protein</fullName>
    </recommendedName>
</protein>
<dbReference type="PANTHER" id="PTHR10938:SF0">
    <property type="entry name" value="TRANSLATION INITIATION FACTOR IF-3, MITOCHONDRIAL"/>
    <property type="match status" value="1"/>
</dbReference>
<comment type="similarity">
    <text evidence="1">Belongs to the IF-3 family.</text>
</comment>
<dbReference type="GO" id="GO:0005739">
    <property type="term" value="C:mitochondrion"/>
    <property type="evidence" value="ECO:0007669"/>
    <property type="project" value="TreeGrafter"/>
</dbReference>
<accession>A0A9P8CGC1</accession>
<dbReference type="GO" id="GO:0043022">
    <property type="term" value="F:ribosome binding"/>
    <property type="evidence" value="ECO:0007669"/>
    <property type="project" value="TreeGrafter"/>
</dbReference>
<dbReference type="Pfam" id="PF05198">
    <property type="entry name" value="IF3_N"/>
    <property type="match status" value="1"/>
</dbReference>
<dbReference type="PANTHER" id="PTHR10938">
    <property type="entry name" value="TRANSLATION INITIATION FACTOR IF-3"/>
    <property type="match status" value="1"/>
</dbReference>
<dbReference type="InterPro" id="IPR036787">
    <property type="entry name" value="T_IF-3_N_sf"/>
</dbReference>
<evidence type="ECO:0000256" key="1">
    <source>
        <dbReference type="ARBA" id="ARBA00005439"/>
    </source>
</evidence>
<dbReference type="GO" id="GO:0003743">
    <property type="term" value="F:translation initiation factor activity"/>
    <property type="evidence" value="ECO:0007669"/>
    <property type="project" value="UniProtKB-KW"/>
</dbReference>
<evidence type="ECO:0000256" key="3">
    <source>
        <dbReference type="ARBA" id="ARBA00022917"/>
    </source>
</evidence>
<dbReference type="Proteomes" id="UP000887226">
    <property type="component" value="Unassembled WGS sequence"/>
</dbReference>
<dbReference type="GO" id="GO:0070124">
    <property type="term" value="P:mitochondrial translational initiation"/>
    <property type="evidence" value="ECO:0007669"/>
    <property type="project" value="TreeGrafter"/>
</dbReference>
<keyword evidence="6" id="KW-1185">Reference proteome</keyword>
<name>A0A9P8CGC1_9HELO</name>
<dbReference type="Gene3D" id="3.10.20.80">
    <property type="entry name" value="Translation initiation factor 3 (IF-3), N-terminal domain"/>
    <property type="match status" value="1"/>
</dbReference>
<dbReference type="GO" id="GO:0032790">
    <property type="term" value="P:ribosome disassembly"/>
    <property type="evidence" value="ECO:0007669"/>
    <property type="project" value="TreeGrafter"/>
</dbReference>
<proteinExistence type="inferred from homology"/>
<dbReference type="SUPFAM" id="SSF54364">
    <property type="entry name" value="Translation initiation factor IF3, N-terminal domain"/>
    <property type="match status" value="1"/>
</dbReference>
<reference evidence="5" key="1">
    <citation type="journal article" date="2021" name="IMA Fungus">
        <title>Genomic characterization of three marine fungi, including Emericellopsis atlantica sp. nov. with signatures of a generalist lifestyle and marine biomass degradation.</title>
        <authorList>
            <person name="Hagestad O.C."/>
            <person name="Hou L."/>
            <person name="Andersen J.H."/>
            <person name="Hansen E.H."/>
            <person name="Altermark B."/>
            <person name="Li C."/>
            <person name="Kuhnert E."/>
            <person name="Cox R.J."/>
            <person name="Crous P.W."/>
            <person name="Spatafora J.W."/>
            <person name="Lail K."/>
            <person name="Amirebrahimi M."/>
            <person name="Lipzen A."/>
            <person name="Pangilinan J."/>
            <person name="Andreopoulos W."/>
            <person name="Hayes R.D."/>
            <person name="Ng V."/>
            <person name="Grigoriev I.V."/>
            <person name="Jackson S.A."/>
            <person name="Sutton T.D.S."/>
            <person name="Dobson A.D.W."/>
            <person name="Rama T."/>
        </authorList>
    </citation>
    <scope>NUCLEOTIDE SEQUENCE</scope>
    <source>
        <strain evidence="5">TRa3180A</strain>
    </source>
</reference>
<evidence type="ECO:0000256" key="2">
    <source>
        <dbReference type="ARBA" id="ARBA00022540"/>
    </source>
</evidence>
<keyword evidence="2" id="KW-0396">Initiation factor</keyword>
<dbReference type="AlphaFoldDB" id="A0A9P8CGC1"/>